<gene>
    <name evidence="1" type="ORF">COCHEDRAFT_1118831</name>
</gene>
<evidence type="ECO:0000313" key="1">
    <source>
        <dbReference type="EMBL" id="EMD85418.1"/>
    </source>
</evidence>
<dbReference type="Proteomes" id="UP000016936">
    <property type="component" value="Unassembled WGS sequence"/>
</dbReference>
<evidence type="ECO:0000313" key="2">
    <source>
        <dbReference type="Proteomes" id="UP000016936"/>
    </source>
</evidence>
<dbReference type="AlphaFoldDB" id="M2UBQ1"/>
<proteinExistence type="predicted"/>
<accession>M2UBQ1</accession>
<dbReference type="OrthoDB" id="10379673at2759"/>
<dbReference type="HOGENOM" id="CLU_2739845_0_0_1"/>
<protein>
    <submittedName>
        <fullName evidence="1">Uncharacterized protein</fullName>
    </submittedName>
</protein>
<dbReference type="OMA" id="SERSMTW"/>
<organism evidence="1 2">
    <name type="scientific">Cochliobolus heterostrophus (strain C5 / ATCC 48332 / race O)</name>
    <name type="common">Southern corn leaf blight fungus</name>
    <name type="synonym">Bipolaris maydis</name>
    <dbReference type="NCBI Taxonomy" id="701091"/>
    <lineage>
        <taxon>Eukaryota</taxon>
        <taxon>Fungi</taxon>
        <taxon>Dikarya</taxon>
        <taxon>Ascomycota</taxon>
        <taxon>Pezizomycotina</taxon>
        <taxon>Dothideomycetes</taxon>
        <taxon>Pleosporomycetidae</taxon>
        <taxon>Pleosporales</taxon>
        <taxon>Pleosporineae</taxon>
        <taxon>Pleosporaceae</taxon>
        <taxon>Bipolaris</taxon>
    </lineage>
</organism>
<reference evidence="1 2" key="1">
    <citation type="journal article" date="2012" name="PLoS Pathog.">
        <title>Diverse lifestyles and strategies of plant pathogenesis encoded in the genomes of eighteen Dothideomycetes fungi.</title>
        <authorList>
            <person name="Ohm R.A."/>
            <person name="Feau N."/>
            <person name="Henrissat B."/>
            <person name="Schoch C.L."/>
            <person name="Horwitz B.A."/>
            <person name="Barry K.W."/>
            <person name="Condon B.J."/>
            <person name="Copeland A.C."/>
            <person name="Dhillon B."/>
            <person name="Glaser F."/>
            <person name="Hesse C.N."/>
            <person name="Kosti I."/>
            <person name="LaButti K."/>
            <person name="Lindquist E.A."/>
            <person name="Lucas S."/>
            <person name="Salamov A.A."/>
            <person name="Bradshaw R.E."/>
            <person name="Ciuffetti L."/>
            <person name="Hamelin R.C."/>
            <person name="Kema G.H.J."/>
            <person name="Lawrence C."/>
            <person name="Scott J.A."/>
            <person name="Spatafora J.W."/>
            <person name="Turgeon B.G."/>
            <person name="de Wit P.J.G.M."/>
            <person name="Zhong S."/>
            <person name="Goodwin S.B."/>
            <person name="Grigoriev I.V."/>
        </authorList>
    </citation>
    <scope>NUCLEOTIDE SEQUENCE [LARGE SCALE GENOMIC DNA]</scope>
    <source>
        <strain evidence="2">C5 / ATCC 48332 / race O</strain>
    </source>
</reference>
<sequence length="72" mass="8183">MRLALQCADGGLALFRFVSIDPCFSFFPAFWTCFDCLCGAPLLLFERIHGSVFNDQVFYFDSERSVICLNSI</sequence>
<reference evidence="2" key="2">
    <citation type="journal article" date="2013" name="PLoS Genet.">
        <title>Comparative genome structure, secondary metabolite, and effector coding capacity across Cochliobolus pathogens.</title>
        <authorList>
            <person name="Condon B.J."/>
            <person name="Leng Y."/>
            <person name="Wu D."/>
            <person name="Bushley K.E."/>
            <person name="Ohm R.A."/>
            <person name="Otillar R."/>
            <person name="Martin J."/>
            <person name="Schackwitz W."/>
            <person name="Grimwood J."/>
            <person name="MohdZainudin N."/>
            <person name="Xue C."/>
            <person name="Wang R."/>
            <person name="Manning V.A."/>
            <person name="Dhillon B."/>
            <person name="Tu Z.J."/>
            <person name="Steffenson B.J."/>
            <person name="Salamov A."/>
            <person name="Sun H."/>
            <person name="Lowry S."/>
            <person name="LaButti K."/>
            <person name="Han J."/>
            <person name="Copeland A."/>
            <person name="Lindquist E."/>
            <person name="Barry K."/>
            <person name="Schmutz J."/>
            <person name="Baker S.E."/>
            <person name="Ciuffetti L.M."/>
            <person name="Grigoriev I.V."/>
            <person name="Zhong S."/>
            <person name="Turgeon B.G."/>
        </authorList>
    </citation>
    <scope>NUCLEOTIDE SEQUENCE [LARGE SCALE GENOMIC DNA]</scope>
    <source>
        <strain evidence="2">C5 / ATCC 48332 / race O</strain>
    </source>
</reference>
<keyword evidence="2" id="KW-1185">Reference proteome</keyword>
<dbReference type="EMBL" id="KB445589">
    <property type="protein sequence ID" value="EMD85418.1"/>
    <property type="molecule type" value="Genomic_DNA"/>
</dbReference>
<name>M2UBQ1_COCH5</name>